<accession>A0A2H3C6P7</accession>
<proteinExistence type="predicted"/>
<evidence type="ECO:0000313" key="1">
    <source>
        <dbReference type="EMBL" id="PBK77570.1"/>
    </source>
</evidence>
<evidence type="ECO:0000313" key="2">
    <source>
        <dbReference type="Proteomes" id="UP000218334"/>
    </source>
</evidence>
<gene>
    <name evidence="1" type="ORF">ARMSODRAFT_289208</name>
</gene>
<protein>
    <submittedName>
        <fullName evidence="1">Uncharacterized protein</fullName>
    </submittedName>
</protein>
<reference evidence="2" key="1">
    <citation type="journal article" date="2017" name="Nat. Ecol. Evol.">
        <title>Genome expansion and lineage-specific genetic innovations in the forest pathogenic fungi Armillaria.</title>
        <authorList>
            <person name="Sipos G."/>
            <person name="Prasanna A.N."/>
            <person name="Walter M.C."/>
            <person name="O'Connor E."/>
            <person name="Balint B."/>
            <person name="Krizsan K."/>
            <person name="Kiss B."/>
            <person name="Hess J."/>
            <person name="Varga T."/>
            <person name="Slot J."/>
            <person name="Riley R."/>
            <person name="Boka B."/>
            <person name="Rigling D."/>
            <person name="Barry K."/>
            <person name="Lee J."/>
            <person name="Mihaltcheva S."/>
            <person name="LaButti K."/>
            <person name="Lipzen A."/>
            <person name="Waldron R."/>
            <person name="Moloney N.M."/>
            <person name="Sperisen C."/>
            <person name="Kredics L."/>
            <person name="Vagvoelgyi C."/>
            <person name="Patrignani A."/>
            <person name="Fitzpatrick D."/>
            <person name="Nagy I."/>
            <person name="Doyle S."/>
            <person name="Anderson J.B."/>
            <person name="Grigoriev I.V."/>
            <person name="Gueldener U."/>
            <person name="Muensterkoetter M."/>
            <person name="Nagy L.G."/>
        </authorList>
    </citation>
    <scope>NUCLEOTIDE SEQUENCE [LARGE SCALE GENOMIC DNA]</scope>
    <source>
        <strain evidence="2">28-4</strain>
    </source>
</reference>
<sequence>MYPPLTTVSVACRDRFYVRSKGLTGKVLHMNSNWNRPHLYELLFPSYPQVPTLNRLMNSTSIIRYDRIFIPTTRTSVLPRRPQYSSRARAD</sequence>
<keyword evidence="2" id="KW-1185">Reference proteome</keyword>
<organism evidence="1 2">
    <name type="scientific">Armillaria solidipes</name>
    <dbReference type="NCBI Taxonomy" id="1076256"/>
    <lineage>
        <taxon>Eukaryota</taxon>
        <taxon>Fungi</taxon>
        <taxon>Dikarya</taxon>
        <taxon>Basidiomycota</taxon>
        <taxon>Agaricomycotina</taxon>
        <taxon>Agaricomycetes</taxon>
        <taxon>Agaricomycetidae</taxon>
        <taxon>Agaricales</taxon>
        <taxon>Marasmiineae</taxon>
        <taxon>Physalacriaceae</taxon>
        <taxon>Armillaria</taxon>
    </lineage>
</organism>
<dbReference type="AlphaFoldDB" id="A0A2H3C6P7"/>
<name>A0A2H3C6P7_9AGAR</name>
<dbReference type="Proteomes" id="UP000218334">
    <property type="component" value="Unassembled WGS sequence"/>
</dbReference>
<dbReference type="EMBL" id="KZ293416">
    <property type="protein sequence ID" value="PBK77570.1"/>
    <property type="molecule type" value="Genomic_DNA"/>
</dbReference>